<dbReference type="AlphaFoldDB" id="A0A556P8R8"/>
<comment type="caution">
    <text evidence="2">The sequence shown here is derived from an EMBL/GenBank/DDBJ whole genome shotgun (WGS) entry which is preliminary data.</text>
</comment>
<accession>A0A556P8R8</accession>
<sequence length="109" mass="12682">MGNDPFNKADRFLFSEKGKPVRMILVISTFLFIPLLLFGSEVMVAEYGNPLFFIGITFPWVLLIYFPAELHGYFDEEKVTPKINKLYKGLFILYVLVFWIVGGLWFFSV</sequence>
<gene>
    <name evidence="2" type="ORF">FPQ13_11585</name>
</gene>
<proteinExistence type="predicted"/>
<reference evidence="2 3" key="1">
    <citation type="submission" date="2019-07" db="EMBL/GenBank/DDBJ databases">
        <title>Allobacillus sp. nov. SKP isolated from shrimp paste of Euphausiacea.</title>
        <authorList>
            <person name="Kanchanasin P."/>
            <person name="Tanasupawat S."/>
            <person name="Shi W."/>
            <person name="Wu L."/>
            <person name="Ma J."/>
        </authorList>
    </citation>
    <scope>NUCLEOTIDE SEQUENCE [LARGE SCALE GENOMIC DNA]</scope>
    <source>
        <strain evidence="2 3">SKP4-8</strain>
    </source>
</reference>
<organism evidence="2 3">
    <name type="scientific">Allobacillus salarius</name>
    <dbReference type="NCBI Taxonomy" id="1955272"/>
    <lineage>
        <taxon>Bacteria</taxon>
        <taxon>Bacillati</taxon>
        <taxon>Bacillota</taxon>
        <taxon>Bacilli</taxon>
        <taxon>Bacillales</taxon>
        <taxon>Bacillaceae</taxon>
        <taxon>Allobacillus</taxon>
    </lineage>
</organism>
<dbReference type="EMBL" id="VMHE01000029">
    <property type="protein sequence ID" value="TSJ60795.1"/>
    <property type="molecule type" value="Genomic_DNA"/>
</dbReference>
<dbReference type="Proteomes" id="UP000316425">
    <property type="component" value="Unassembled WGS sequence"/>
</dbReference>
<evidence type="ECO:0000313" key="2">
    <source>
        <dbReference type="EMBL" id="TSJ60795.1"/>
    </source>
</evidence>
<keyword evidence="1" id="KW-0472">Membrane</keyword>
<feature type="transmembrane region" description="Helical" evidence="1">
    <location>
        <begin position="51"/>
        <end position="68"/>
    </location>
</feature>
<protein>
    <submittedName>
        <fullName evidence="2">Uncharacterized protein</fullName>
    </submittedName>
</protein>
<dbReference type="OrthoDB" id="9831609at2"/>
<keyword evidence="3" id="KW-1185">Reference proteome</keyword>
<feature type="transmembrane region" description="Helical" evidence="1">
    <location>
        <begin position="21"/>
        <end position="39"/>
    </location>
</feature>
<dbReference type="RefSeq" id="WP_144089492.1">
    <property type="nucleotide sequence ID" value="NZ_VMHE01000029.1"/>
</dbReference>
<name>A0A556P8R8_9BACI</name>
<evidence type="ECO:0000313" key="3">
    <source>
        <dbReference type="Proteomes" id="UP000316425"/>
    </source>
</evidence>
<keyword evidence="1" id="KW-0812">Transmembrane</keyword>
<evidence type="ECO:0000256" key="1">
    <source>
        <dbReference type="SAM" id="Phobius"/>
    </source>
</evidence>
<feature type="transmembrane region" description="Helical" evidence="1">
    <location>
        <begin position="89"/>
        <end position="107"/>
    </location>
</feature>
<keyword evidence="1" id="KW-1133">Transmembrane helix</keyword>